<evidence type="ECO:0000313" key="2">
    <source>
        <dbReference type="Proteomes" id="UP001163046"/>
    </source>
</evidence>
<dbReference type="EMBL" id="MU826378">
    <property type="protein sequence ID" value="KAJ7377491.1"/>
    <property type="molecule type" value="Genomic_DNA"/>
</dbReference>
<accession>A0A9W9Z971</accession>
<gene>
    <name evidence="1" type="ORF">OS493_028935</name>
</gene>
<protein>
    <submittedName>
        <fullName evidence="1">Uncharacterized protein</fullName>
    </submittedName>
</protein>
<evidence type="ECO:0000313" key="1">
    <source>
        <dbReference type="EMBL" id="KAJ7377491.1"/>
    </source>
</evidence>
<reference evidence="1" key="1">
    <citation type="submission" date="2023-01" db="EMBL/GenBank/DDBJ databases">
        <title>Genome assembly of the deep-sea coral Lophelia pertusa.</title>
        <authorList>
            <person name="Herrera S."/>
            <person name="Cordes E."/>
        </authorList>
    </citation>
    <scope>NUCLEOTIDE SEQUENCE</scope>
    <source>
        <strain evidence="1">USNM1676648</strain>
        <tissue evidence="1">Polyp</tissue>
    </source>
</reference>
<organism evidence="1 2">
    <name type="scientific">Desmophyllum pertusum</name>
    <dbReference type="NCBI Taxonomy" id="174260"/>
    <lineage>
        <taxon>Eukaryota</taxon>
        <taxon>Metazoa</taxon>
        <taxon>Cnidaria</taxon>
        <taxon>Anthozoa</taxon>
        <taxon>Hexacorallia</taxon>
        <taxon>Scleractinia</taxon>
        <taxon>Caryophylliina</taxon>
        <taxon>Caryophylliidae</taxon>
        <taxon>Desmophyllum</taxon>
    </lineage>
</organism>
<proteinExistence type="predicted"/>
<comment type="caution">
    <text evidence="1">The sequence shown here is derived from an EMBL/GenBank/DDBJ whole genome shotgun (WGS) entry which is preliminary data.</text>
</comment>
<keyword evidence="2" id="KW-1185">Reference proteome</keyword>
<sequence length="199" mass="21599">MPVRPVALAEMNDSLRTGHKSMLGDILTNGINCPSGIEFQGRSYLLINDPVLVAAIGRPYGAQAFGEFTDSFQAAVLKAGSRYQQMHISHCIRSITSSDLASILFGTHHCTFTPDKVVVAAGAFVDEREVQSSELEMNLSALRRNHEEADKCLILHCINNSYAITVESARDMDVLSLLVAHAPHIPCSNLWSMAGTAAK</sequence>
<dbReference type="Proteomes" id="UP001163046">
    <property type="component" value="Unassembled WGS sequence"/>
</dbReference>
<dbReference type="AlphaFoldDB" id="A0A9W9Z971"/>
<name>A0A9W9Z971_9CNID</name>
<dbReference type="OrthoDB" id="5979260at2759"/>